<dbReference type="PANTHER" id="PTHR23088:SF27">
    <property type="entry name" value="DEAMINATED GLUTATHIONE AMIDASE"/>
    <property type="match status" value="1"/>
</dbReference>
<proteinExistence type="inferred from homology"/>
<dbReference type="InterPro" id="IPR036526">
    <property type="entry name" value="C-N_Hydrolase_sf"/>
</dbReference>
<dbReference type="PROSITE" id="PS01227">
    <property type="entry name" value="UPF0012"/>
    <property type="match status" value="1"/>
</dbReference>
<dbReference type="PANTHER" id="PTHR23088">
    <property type="entry name" value="NITRILASE-RELATED"/>
    <property type="match status" value="1"/>
</dbReference>
<evidence type="ECO:0000259" key="3">
    <source>
        <dbReference type="PROSITE" id="PS50263"/>
    </source>
</evidence>
<evidence type="ECO:0000256" key="1">
    <source>
        <dbReference type="ARBA" id="ARBA00010613"/>
    </source>
</evidence>
<evidence type="ECO:0000256" key="2">
    <source>
        <dbReference type="ARBA" id="ARBA00022801"/>
    </source>
</evidence>
<dbReference type="InterPro" id="IPR045254">
    <property type="entry name" value="Nit1/2_C-N_Hydrolase"/>
</dbReference>
<evidence type="ECO:0000313" key="5">
    <source>
        <dbReference type="Proteomes" id="UP000198728"/>
    </source>
</evidence>
<evidence type="ECO:0000313" key="4">
    <source>
        <dbReference type="EMBL" id="SFC78489.1"/>
    </source>
</evidence>
<dbReference type="Proteomes" id="UP000198728">
    <property type="component" value="Unassembled WGS sequence"/>
</dbReference>
<dbReference type="PROSITE" id="PS50263">
    <property type="entry name" value="CN_HYDROLASE"/>
    <property type="match status" value="1"/>
</dbReference>
<accession>A0A1I1LZE3</accession>
<protein>
    <submittedName>
        <fullName evidence="4">Predicted amidohydrolase</fullName>
    </submittedName>
</protein>
<dbReference type="EMBL" id="FOLG01000009">
    <property type="protein sequence ID" value="SFC78489.1"/>
    <property type="molecule type" value="Genomic_DNA"/>
</dbReference>
<dbReference type="Gene3D" id="3.60.110.10">
    <property type="entry name" value="Carbon-nitrogen hydrolase"/>
    <property type="match status" value="1"/>
</dbReference>
<dbReference type="CDD" id="cd07572">
    <property type="entry name" value="nit"/>
    <property type="match status" value="1"/>
</dbReference>
<dbReference type="STRING" id="441112.SAMN04488094_10988"/>
<feature type="domain" description="CN hydrolase" evidence="3">
    <location>
        <begin position="7"/>
        <end position="260"/>
    </location>
</feature>
<organism evidence="4 5">
    <name type="scientific">Tropicimonas isoalkanivorans</name>
    <dbReference type="NCBI Taxonomy" id="441112"/>
    <lineage>
        <taxon>Bacteria</taxon>
        <taxon>Pseudomonadati</taxon>
        <taxon>Pseudomonadota</taxon>
        <taxon>Alphaproteobacteria</taxon>
        <taxon>Rhodobacterales</taxon>
        <taxon>Roseobacteraceae</taxon>
        <taxon>Tropicimonas</taxon>
    </lineage>
</organism>
<gene>
    <name evidence="4" type="ORF">SAMN04488094_10988</name>
</gene>
<comment type="similarity">
    <text evidence="1">Belongs to the carbon-nitrogen hydrolase superfamily. NIT1/NIT2 family.</text>
</comment>
<name>A0A1I1LZE3_9RHOB</name>
<reference evidence="4 5" key="1">
    <citation type="submission" date="2016-10" db="EMBL/GenBank/DDBJ databases">
        <authorList>
            <person name="de Groot N.N."/>
        </authorList>
    </citation>
    <scope>NUCLEOTIDE SEQUENCE [LARGE SCALE GENOMIC DNA]</scope>
    <source>
        <strain evidence="4 5">DSM 19548</strain>
    </source>
</reference>
<dbReference type="InterPro" id="IPR001110">
    <property type="entry name" value="UPF0012_CS"/>
</dbReference>
<keyword evidence="2 4" id="KW-0378">Hydrolase</keyword>
<dbReference type="InterPro" id="IPR003010">
    <property type="entry name" value="C-N_Hydrolase"/>
</dbReference>
<dbReference type="SUPFAM" id="SSF56317">
    <property type="entry name" value="Carbon-nitrogen hydrolase"/>
    <property type="match status" value="1"/>
</dbReference>
<sequence length="282" mass="30344">MSGSGKMRTALLQLNVTDDPAENLPGTLEMVAEAASGGAGFVLTPEVTNCLSSSRAWQEKVLSTETDDPTLAALREAAETHGIWLLIGSLALTSEDPDGRFANRSFLIDPAGDIVARYDKIHMFDVEVSETESYRESAGFRPGREAICAETPFGSIGMTVCYDLRFPTLYRKLAQAGAQVLTIPAAFSPVTGEAHWRPLLQARAIECGAYVLAPAQCGTHRAHEGKERSTHGHSLAVAPWGEVLADGGDAPGITFVDIDMADVERARTRVPSLWNDREFDGP</sequence>
<dbReference type="GO" id="GO:0016811">
    <property type="term" value="F:hydrolase activity, acting on carbon-nitrogen (but not peptide) bonds, in linear amides"/>
    <property type="evidence" value="ECO:0007669"/>
    <property type="project" value="InterPro"/>
</dbReference>
<dbReference type="AlphaFoldDB" id="A0A1I1LZE3"/>
<keyword evidence="5" id="KW-1185">Reference proteome</keyword>
<dbReference type="Pfam" id="PF00795">
    <property type="entry name" value="CN_hydrolase"/>
    <property type="match status" value="1"/>
</dbReference>